<dbReference type="InterPro" id="IPR013103">
    <property type="entry name" value="RVT_2"/>
</dbReference>
<dbReference type="EMBL" id="JARBHB010000001">
    <property type="protein sequence ID" value="KAJ8897281.1"/>
    <property type="molecule type" value="Genomic_DNA"/>
</dbReference>
<sequence>MDCLIVGTASNIVKALEEEFKAKDLGKSKAFLGQNIERKEDAIYISQSGFVQKILKKFRMEDCKSVSTPMETGFQGEDDGKTVEVPYRELVGSLIYFLCSRPDISFAVTQDQKLVHKKTQDGSLAGKRVLRYLKVTQDQKIVHKKTQDGSLHAYSDAAWARDSTDRKSVSGVAVYFCGNLVSWMSKKENVVTLNIAES</sequence>
<dbReference type="Pfam" id="PF07727">
    <property type="entry name" value="RVT_2"/>
    <property type="match status" value="1"/>
</dbReference>
<dbReference type="PANTHER" id="PTHR11439:SF440">
    <property type="entry name" value="INTEGRASE CATALYTIC DOMAIN-CONTAINING PROTEIN"/>
    <property type="match status" value="1"/>
</dbReference>
<feature type="domain" description="Reverse transcriptase Ty1/copia-type" evidence="1">
    <location>
        <begin position="5"/>
        <end position="71"/>
    </location>
</feature>
<proteinExistence type="predicted"/>
<dbReference type="PANTHER" id="PTHR11439">
    <property type="entry name" value="GAG-POL-RELATED RETROTRANSPOSON"/>
    <property type="match status" value="1"/>
</dbReference>
<reference evidence="2 3" key="1">
    <citation type="submission" date="2023-02" db="EMBL/GenBank/DDBJ databases">
        <title>LHISI_Scaffold_Assembly.</title>
        <authorList>
            <person name="Stuart O.P."/>
            <person name="Cleave R."/>
            <person name="Magrath M.J.L."/>
            <person name="Mikheyev A.S."/>
        </authorList>
    </citation>
    <scope>NUCLEOTIDE SEQUENCE [LARGE SCALE GENOMIC DNA]</scope>
    <source>
        <strain evidence="2">Daus_M_001</strain>
        <tissue evidence="2">Leg muscle</tissue>
    </source>
</reference>
<dbReference type="Proteomes" id="UP001159363">
    <property type="component" value="Chromosome 1"/>
</dbReference>
<name>A0ABQ9IKU6_9NEOP</name>
<protein>
    <recommendedName>
        <fullName evidence="1">Reverse transcriptase Ty1/copia-type domain-containing protein</fullName>
    </recommendedName>
</protein>
<organism evidence="2 3">
    <name type="scientific">Dryococelus australis</name>
    <dbReference type="NCBI Taxonomy" id="614101"/>
    <lineage>
        <taxon>Eukaryota</taxon>
        <taxon>Metazoa</taxon>
        <taxon>Ecdysozoa</taxon>
        <taxon>Arthropoda</taxon>
        <taxon>Hexapoda</taxon>
        <taxon>Insecta</taxon>
        <taxon>Pterygota</taxon>
        <taxon>Neoptera</taxon>
        <taxon>Polyneoptera</taxon>
        <taxon>Phasmatodea</taxon>
        <taxon>Verophasmatodea</taxon>
        <taxon>Anareolatae</taxon>
        <taxon>Phasmatidae</taxon>
        <taxon>Eurycanthinae</taxon>
        <taxon>Dryococelus</taxon>
    </lineage>
</organism>
<evidence type="ECO:0000313" key="3">
    <source>
        <dbReference type="Proteomes" id="UP001159363"/>
    </source>
</evidence>
<accession>A0ABQ9IKU6</accession>
<evidence type="ECO:0000259" key="1">
    <source>
        <dbReference type="Pfam" id="PF07727"/>
    </source>
</evidence>
<evidence type="ECO:0000313" key="2">
    <source>
        <dbReference type="EMBL" id="KAJ8897281.1"/>
    </source>
</evidence>
<keyword evidence="3" id="KW-1185">Reference proteome</keyword>
<comment type="caution">
    <text evidence="2">The sequence shown here is derived from an EMBL/GenBank/DDBJ whole genome shotgun (WGS) entry which is preliminary data.</text>
</comment>
<gene>
    <name evidence="2" type="ORF">PR048_002627</name>
</gene>